<evidence type="ECO:0000259" key="7">
    <source>
        <dbReference type="PROSITE" id="PS51032"/>
    </source>
</evidence>
<dbReference type="GO" id="GO:0003677">
    <property type="term" value="F:DNA binding"/>
    <property type="evidence" value="ECO:0007669"/>
    <property type="project" value="UniProtKB-KW"/>
</dbReference>
<dbReference type="CDD" id="cd00018">
    <property type="entry name" value="AP2"/>
    <property type="match status" value="1"/>
</dbReference>
<dbReference type="EMBL" id="GBEZ01006062">
    <property type="protein sequence ID" value="JAC79308.1"/>
    <property type="molecule type" value="Transcribed_RNA"/>
</dbReference>
<feature type="region of interest" description="Disordered" evidence="6">
    <location>
        <begin position="106"/>
        <end position="135"/>
    </location>
</feature>
<dbReference type="PANTHER" id="PTHR31677:SF157">
    <property type="entry name" value="AP2_ERF DOMAIN-CONTAINING PROTEIN"/>
    <property type="match status" value="1"/>
</dbReference>
<dbReference type="GO" id="GO:0003700">
    <property type="term" value="F:DNA-binding transcription factor activity"/>
    <property type="evidence" value="ECO:0007669"/>
    <property type="project" value="InterPro"/>
</dbReference>
<accession>A0A061S4Y3</accession>
<dbReference type="Gene3D" id="3.30.730.10">
    <property type="entry name" value="AP2/ERF domain"/>
    <property type="match status" value="1"/>
</dbReference>
<keyword evidence="4" id="KW-0804">Transcription</keyword>
<dbReference type="SMART" id="SM00380">
    <property type="entry name" value="AP2"/>
    <property type="match status" value="1"/>
</dbReference>
<dbReference type="InterPro" id="IPR001471">
    <property type="entry name" value="AP2/ERF_dom"/>
</dbReference>
<dbReference type="AlphaFoldDB" id="A0A061S4Y3"/>
<feature type="compositionally biased region" description="Polar residues" evidence="6">
    <location>
        <begin position="210"/>
        <end position="226"/>
    </location>
</feature>
<evidence type="ECO:0000256" key="6">
    <source>
        <dbReference type="SAM" id="MobiDB-lite"/>
    </source>
</evidence>
<feature type="compositionally biased region" description="Low complexity" evidence="6">
    <location>
        <begin position="452"/>
        <end position="469"/>
    </location>
</feature>
<protein>
    <submittedName>
        <fullName evidence="8">EREBP-like factor</fullName>
    </submittedName>
</protein>
<feature type="region of interest" description="Disordered" evidence="6">
    <location>
        <begin position="154"/>
        <end position="191"/>
    </location>
</feature>
<reference evidence="8" key="1">
    <citation type="submission" date="2014-05" db="EMBL/GenBank/DDBJ databases">
        <title>The transcriptome of the halophilic microalga Tetraselmis sp. GSL018 isolated from the Great Salt Lake, Utah.</title>
        <authorList>
            <person name="Jinkerson R.E."/>
            <person name="D'Adamo S."/>
            <person name="Posewitz M.C."/>
        </authorList>
    </citation>
    <scope>NUCLEOTIDE SEQUENCE</scope>
    <source>
        <strain evidence="8">GSL018</strain>
    </source>
</reference>
<gene>
    <name evidence="8" type="primary">EREBP</name>
    <name evidence="8" type="ORF">TSPGSL018_13032</name>
</gene>
<feature type="region of interest" description="Disordered" evidence="6">
    <location>
        <begin position="204"/>
        <end position="290"/>
    </location>
</feature>
<evidence type="ECO:0000256" key="2">
    <source>
        <dbReference type="ARBA" id="ARBA00023015"/>
    </source>
</evidence>
<dbReference type="SUPFAM" id="SSF54171">
    <property type="entry name" value="DNA-binding domain"/>
    <property type="match status" value="1"/>
</dbReference>
<feature type="compositionally biased region" description="Acidic residues" evidence="6">
    <location>
        <begin position="473"/>
        <end position="494"/>
    </location>
</feature>
<feature type="region of interest" description="Disordered" evidence="6">
    <location>
        <begin position="351"/>
        <end position="411"/>
    </location>
</feature>
<dbReference type="PANTHER" id="PTHR31677">
    <property type="entry name" value="AP2 DOMAIN CLASS TRANSCRIPTION FACTOR"/>
    <property type="match status" value="1"/>
</dbReference>
<feature type="compositionally biased region" description="Polar residues" evidence="6">
    <location>
        <begin position="269"/>
        <end position="278"/>
    </location>
</feature>
<dbReference type="FunFam" id="3.30.730.10:FF:000001">
    <property type="entry name" value="Ethylene-responsive transcription factor 2"/>
    <property type="match status" value="1"/>
</dbReference>
<dbReference type="Pfam" id="PF00847">
    <property type="entry name" value="AP2"/>
    <property type="match status" value="1"/>
</dbReference>
<dbReference type="GO" id="GO:0005634">
    <property type="term" value="C:nucleus"/>
    <property type="evidence" value="ECO:0007669"/>
    <property type="project" value="UniProtKB-SubCell"/>
</dbReference>
<evidence type="ECO:0000313" key="8">
    <source>
        <dbReference type="EMBL" id="JAC79308.1"/>
    </source>
</evidence>
<evidence type="ECO:0000256" key="3">
    <source>
        <dbReference type="ARBA" id="ARBA00023125"/>
    </source>
</evidence>
<keyword evidence="2" id="KW-0805">Transcription regulation</keyword>
<dbReference type="InterPro" id="IPR016177">
    <property type="entry name" value="DNA-bd_dom_sf"/>
</dbReference>
<feature type="region of interest" description="Disordered" evidence="6">
    <location>
        <begin position="452"/>
        <end position="509"/>
    </location>
</feature>
<evidence type="ECO:0000256" key="5">
    <source>
        <dbReference type="ARBA" id="ARBA00023242"/>
    </source>
</evidence>
<comment type="subcellular location">
    <subcellularLocation>
        <location evidence="1">Nucleus</location>
    </subcellularLocation>
</comment>
<feature type="domain" description="AP2/ERF" evidence="7">
    <location>
        <begin position="286"/>
        <end position="343"/>
    </location>
</feature>
<evidence type="ECO:0000256" key="4">
    <source>
        <dbReference type="ARBA" id="ARBA00023163"/>
    </source>
</evidence>
<organism evidence="8">
    <name type="scientific">Tetraselmis sp. GSL018</name>
    <dbReference type="NCBI Taxonomy" id="582737"/>
    <lineage>
        <taxon>Eukaryota</taxon>
        <taxon>Viridiplantae</taxon>
        <taxon>Chlorophyta</taxon>
        <taxon>core chlorophytes</taxon>
        <taxon>Chlorodendrophyceae</taxon>
        <taxon>Chlorodendrales</taxon>
        <taxon>Chlorodendraceae</taxon>
        <taxon>Tetraselmis</taxon>
    </lineage>
</organism>
<dbReference type="PRINTS" id="PR00367">
    <property type="entry name" value="ETHRSPELEMNT"/>
</dbReference>
<keyword evidence="3" id="KW-0238">DNA-binding</keyword>
<evidence type="ECO:0000256" key="1">
    <source>
        <dbReference type="ARBA" id="ARBA00004123"/>
    </source>
</evidence>
<proteinExistence type="predicted"/>
<sequence length="531" mass="54078">MAVEVSSKDVMQGTTQPNGAVCFSVSPLVQGGVQDQNCASGNGGLAQIPLGFVASPSYTSAAYFCPQQGLPEYPKCLSASAPTGAYYFNHLALAWGHVPQISQIPYLPSGPQTPPALEHHEAPLGTSLPSSEPISGVLPIRPLELPTTLPATAGASASEVPQSTDLANSEKSAAELSQGPHSAPRSSSFSGGFLSTSLQGATPFTLGRAGNSSSLGHGSVPATKQDSPAPPQLLASSAPAHQPTVLGNSPAAGAHASRGPGRPPALSKRASSGVTKNGSARAAGSKFRGVRQRPWGKFAAEIRDPTKGARLWLGTFDTAEEAARAYDAAARAIRGSSAVCNFPEEVHNIAPGQGLSSGSGSGGALLDDASRPAGYRSGRPHAAPPEKHHRPPPSLLGTSLETPLGASPQYFAGRSAPSFPAASWEKLASAREAEAAGAASAAASAGANASARAASSSRSRGGSPEASRASESEPMEEEEEEDMVAGAMDVDDEPLQTSGQARKPVRENEMEVANLLVEMSSNSSSSRNTTL</sequence>
<feature type="compositionally biased region" description="Polar residues" evidence="6">
    <location>
        <begin position="159"/>
        <end position="171"/>
    </location>
</feature>
<name>A0A061S4Y3_9CHLO</name>
<dbReference type="InterPro" id="IPR036955">
    <property type="entry name" value="AP2/ERF_dom_sf"/>
</dbReference>
<keyword evidence="5" id="KW-0539">Nucleus</keyword>
<dbReference type="PROSITE" id="PS51032">
    <property type="entry name" value="AP2_ERF"/>
    <property type="match status" value="1"/>
</dbReference>